<keyword evidence="3" id="KW-1185">Reference proteome</keyword>
<feature type="domain" description="Heat-inducible transcription repressor HrcA C-terminal" evidence="1">
    <location>
        <begin position="17"/>
        <end position="81"/>
    </location>
</feature>
<evidence type="ECO:0000259" key="1">
    <source>
        <dbReference type="Pfam" id="PF01628"/>
    </source>
</evidence>
<dbReference type="InterPro" id="IPR021153">
    <property type="entry name" value="HrcA_C"/>
</dbReference>
<organism evidence="2 3">
    <name type="scientific">Bartonella bacilliformis INS</name>
    <dbReference type="NCBI Taxonomy" id="1206782"/>
    <lineage>
        <taxon>Bacteria</taxon>
        <taxon>Pseudomonadati</taxon>
        <taxon>Pseudomonadota</taxon>
        <taxon>Alphaproteobacteria</taxon>
        <taxon>Hyphomicrobiales</taxon>
        <taxon>Bartonellaceae</taxon>
        <taxon>Bartonella</taxon>
    </lineage>
</organism>
<dbReference type="Proteomes" id="UP000009359">
    <property type="component" value="Unassembled WGS sequence"/>
</dbReference>
<accession>A0ABP2SLN3</accession>
<evidence type="ECO:0000313" key="2">
    <source>
        <dbReference type="EMBL" id="EKS43212.1"/>
    </source>
</evidence>
<sequence length="109" mass="12508">MTRLSKEVGYAQSVEYFLTQDSRILSGLSRRIGLILAMKHERTLKHVEFVRLDGELILAVLMIEKGEVENRIIRLPEGVIHAHTIDKSDKSKKISQCPYSELYTPVKLK</sequence>
<name>A0ABP2SLN3_BARBA</name>
<dbReference type="Pfam" id="PF01628">
    <property type="entry name" value="HrcA"/>
    <property type="match status" value="1"/>
</dbReference>
<comment type="caution">
    <text evidence="2">The sequence shown here is derived from an EMBL/GenBank/DDBJ whole genome shotgun (WGS) entry which is preliminary data.</text>
</comment>
<evidence type="ECO:0000313" key="3">
    <source>
        <dbReference type="Proteomes" id="UP000009359"/>
    </source>
</evidence>
<reference evidence="2 3" key="1">
    <citation type="journal article" date="2013" name="Genome Announc.">
        <title>Whole Genome Sequencing and Comparative Analysis of Bartonella bacilliformis Strain INS, the Causative Agent of Carrion's Disease.</title>
        <authorList>
            <person name="Tarazona D."/>
            <person name="Padilla C."/>
            <person name="Caceres O."/>
            <person name="Montenegro J.D."/>
            <person name="Bailon H."/>
            <person name="Ventura G."/>
            <person name="Mendoza G."/>
            <person name="Anaya E."/>
            <person name="Guio H."/>
        </authorList>
    </citation>
    <scope>NUCLEOTIDE SEQUENCE [LARGE SCALE GENOMIC DNA]</scope>
    <source>
        <strain evidence="2 3">INS</strain>
    </source>
</reference>
<dbReference type="SUPFAM" id="SSF55781">
    <property type="entry name" value="GAF domain-like"/>
    <property type="match status" value="1"/>
</dbReference>
<protein>
    <submittedName>
        <fullName evidence="2">Heat-inducible transcription repressor</fullName>
    </submittedName>
</protein>
<dbReference type="EMBL" id="AMQK01000019">
    <property type="protein sequence ID" value="EKS43212.1"/>
    <property type="molecule type" value="Genomic_DNA"/>
</dbReference>
<proteinExistence type="predicted"/>
<gene>
    <name evidence="2" type="primary">hrcA</name>
    <name evidence="2" type="ORF">BbINS_06307</name>
</gene>